<dbReference type="InterPro" id="IPR017871">
    <property type="entry name" value="ABC_transporter-like_CS"/>
</dbReference>
<organism evidence="5 6">
    <name type="scientific">Pseudoramibacter alactolyticus ATCC 23263</name>
    <dbReference type="NCBI Taxonomy" id="887929"/>
    <lineage>
        <taxon>Bacteria</taxon>
        <taxon>Bacillati</taxon>
        <taxon>Bacillota</taxon>
        <taxon>Clostridia</taxon>
        <taxon>Eubacteriales</taxon>
        <taxon>Eubacteriaceae</taxon>
        <taxon>Pseudoramibacter</taxon>
    </lineage>
</organism>
<protein>
    <submittedName>
        <fullName evidence="5">FeS assembly ATPase SufC</fullName>
    </submittedName>
</protein>
<sequence length="253" mass="28078">MSDQLLKIRQLSVDVGEKEILHQIDLDIHRGETHVLMGPNGAGKSTLGYALMGNPRYEVSDGDVVFDGKTILEENADFRAKAGLFLSFQNPLEVPGVTLSNFIRNAVEQQTGERVRLWDFRKQLKQEFEILNMDPSYADRDLNVGFSGGEKKKAEILQLLMLKPKLAILDETDSGLDIDAVRTVSKGVEEYQKNEDGALLIITHSTGILESLHVDYTHVLVDGRIVANGDGSLVDDINAHGYEKFVEQAKAAR</sequence>
<dbReference type="eggNOG" id="COG0396">
    <property type="taxonomic scope" value="Bacteria"/>
</dbReference>
<evidence type="ECO:0000256" key="1">
    <source>
        <dbReference type="ARBA" id="ARBA00006216"/>
    </source>
</evidence>
<evidence type="ECO:0000313" key="6">
    <source>
        <dbReference type="Proteomes" id="UP000004754"/>
    </source>
</evidence>
<dbReference type="OrthoDB" id="9806149at2"/>
<dbReference type="HOGENOM" id="CLU_000604_48_1_9"/>
<feature type="domain" description="ABC transporter" evidence="4">
    <location>
        <begin position="6"/>
        <end position="247"/>
    </location>
</feature>
<dbReference type="PANTHER" id="PTHR43204:SF1">
    <property type="entry name" value="ABC TRANSPORTER I FAMILY MEMBER 6, CHLOROPLASTIC"/>
    <property type="match status" value="1"/>
</dbReference>
<evidence type="ECO:0000256" key="2">
    <source>
        <dbReference type="ARBA" id="ARBA00022741"/>
    </source>
</evidence>
<dbReference type="PANTHER" id="PTHR43204">
    <property type="entry name" value="ABC TRANSPORTER I FAMILY MEMBER 6, CHLOROPLASTIC"/>
    <property type="match status" value="1"/>
</dbReference>
<dbReference type="CDD" id="cd03217">
    <property type="entry name" value="ABC_FeS_Assembly"/>
    <property type="match status" value="1"/>
</dbReference>
<dbReference type="PROSITE" id="PS50893">
    <property type="entry name" value="ABC_TRANSPORTER_2"/>
    <property type="match status" value="1"/>
</dbReference>
<dbReference type="Gene3D" id="3.40.50.300">
    <property type="entry name" value="P-loop containing nucleotide triphosphate hydrolases"/>
    <property type="match status" value="1"/>
</dbReference>
<dbReference type="STRING" id="887929.HMP0721_1836"/>
<dbReference type="PROSITE" id="PS00211">
    <property type="entry name" value="ABC_TRANSPORTER_1"/>
    <property type="match status" value="1"/>
</dbReference>
<dbReference type="NCBIfam" id="TIGR01978">
    <property type="entry name" value="sufC"/>
    <property type="match status" value="1"/>
</dbReference>
<keyword evidence="6" id="KW-1185">Reference proteome</keyword>
<comment type="caution">
    <text evidence="5">The sequence shown here is derived from an EMBL/GenBank/DDBJ whole genome shotgun (WGS) entry which is preliminary data.</text>
</comment>
<gene>
    <name evidence="5" type="primary">sufC</name>
    <name evidence="5" type="ORF">HMP0721_1836</name>
</gene>
<dbReference type="Pfam" id="PF00005">
    <property type="entry name" value="ABC_tran"/>
    <property type="match status" value="1"/>
</dbReference>
<dbReference type="EMBL" id="AEQN01000023">
    <property type="protein sequence ID" value="EFV01097.1"/>
    <property type="molecule type" value="Genomic_DNA"/>
</dbReference>
<dbReference type="InterPro" id="IPR003593">
    <property type="entry name" value="AAA+_ATPase"/>
</dbReference>
<dbReference type="SMART" id="SM00382">
    <property type="entry name" value="AAA"/>
    <property type="match status" value="1"/>
</dbReference>
<dbReference type="Proteomes" id="UP000004754">
    <property type="component" value="Unassembled WGS sequence"/>
</dbReference>
<dbReference type="GO" id="GO:0016887">
    <property type="term" value="F:ATP hydrolysis activity"/>
    <property type="evidence" value="ECO:0007669"/>
    <property type="project" value="InterPro"/>
</dbReference>
<keyword evidence="3" id="KW-0067">ATP-binding</keyword>
<comment type="similarity">
    <text evidence="1">Belongs to the ABC transporter superfamily. Ycf16 family.</text>
</comment>
<dbReference type="RefSeq" id="WP_006599258.1">
    <property type="nucleotide sequence ID" value="NZ_GL622359.1"/>
</dbReference>
<evidence type="ECO:0000256" key="3">
    <source>
        <dbReference type="ARBA" id="ARBA00022840"/>
    </source>
</evidence>
<name>E6MIK1_9FIRM</name>
<dbReference type="InterPro" id="IPR003439">
    <property type="entry name" value="ABC_transporter-like_ATP-bd"/>
</dbReference>
<reference evidence="5 6" key="1">
    <citation type="submission" date="2010-12" db="EMBL/GenBank/DDBJ databases">
        <authorList>
            <person name="Muzny D."/>
            <person name="Qin X."/>
            <person name="Deng J."/>
            <person name="Jiang H."/>
            <person name="Liu Y."/>
            <person name="Qu J."/>
            <person name="Song X.-Z."/>
            <person name="Zhang L."/>
            <person name="Thornton R."/>
            <person name="Coyle M."/>
            <person name="Francisco L."/>
            <person name="Jackson L."/>
            <person name="Javaid M."/>
            <person name="Korchina V."/>
            <person name="Kovar C."/>
            <person name="Mata R."/>
            <person name="Mathew T."/>
            <person name="Ngo R."/>
            <person name="Nguyen L."/>
            <person name="Nguyen N."/>
            <person name="Okwuonu G."/>
            <person name="Ongeri F."/>
            <person name="Pham C."/>
            <person name="Simmons D."/>
            <person name="Wilczek-Boney K."/>
            <person name="Hale W."/>
            <person name="Jakkamsetti A."/>
            <person name="Pham P."/>
            <person name="Ruth R."/>
            <person name="San Lucas F."/>
            <person name="Warren J."/>
            <person name="Zhang J."/>
            <person name="Zhao Z."/>
            <person name="Zhou C."/>
            <person name="Zhu D."/>
            <person name="Lee S."/>
            <person name="Bess C."/>
            <person name="Blankenburg K."/>
            <person name="Forbes L."/>
            <person name="Fu Q."/>
            <person name="Gubbala S."/>
            <person name="Hirani K."/>
            <person name="Jayaseelan J.C."/>
            <person name="Lara F."/>
            <person name="Munidasa M."/>
            <person name="Palculict T."/>
            <person name="Patil S."/>
            <person name="Pu L.-L."/>
            <person name="Saada N."/>
            <person name="Tang L."/>
            <person name="Weissenberger G."/>
            <person name="Zhu Y."/>
            <person name="Hemphill L."/>
            <person name="Shang Y."/>
            <person name="Youmans B."/>
            <person name="Ayvaz T."/>
            <person name="Ross M."/>
            <person name="Santibanez J."/>
            <person name="Aqrawi P."/>
            <person name="Gross S."/>
            <person name="Joshi V."/>
            <person name="Fowler G."/>
            <person name="Nazareth L."/>
            <person name="Reid J."/>
            <person name="Worley K."/>
            <person name="Petrosino J."/>
            <person name="Highlander S."/>
            <person name="Gibbs R."/>
        </authorList>
    </citation>
    <scope>NUCLEOTIDE SEQUENCE [LARGE SCALE GENOMIC DNA]</scope>
    <source>
        <strain evidence="5 6">ATCC 23263</strain>
    </source>
</reference>
<keyword evidence="2" id="KW-0547">Nucleotide-binding</keyword>
<evidence type="ECO:0000259" key="4">
    <source>
        <dbReference type="PROSITE" id="PS50893"/>
    </source>
</evidence>
<dbReference type="InterPro" id="IPR027417">
    <property type="entry name" value="P-loop_NTPase"/>
</dbReference>
<proteinExistence type="inferred from homology"/>
<dbReference type="SUPFAM" id="SSF52540">
    <property type="entry name" value="P-loop containing nucleoside triphosphate hydrolases"/>
    <property type="match status" value="1"/>
</dbReference>
<dbReference type="InterPro" id="IPR010230">
    <property type="entry name" value="FeS-cluster_ATPase_SufC"/>
</dbReference>
<accession>E6MIK1</accession>
<dbReference type="AlphaFoldDB" id="E6MIK1"/>
<evidence type="ECO:0000313" key="5">
    <source>
        <dbReference type="EMBL" id="EFV01097.1"/>
    </source>
</evidence>
<dbReference type="GO" id="GO:0005524">
    <property type="term" value="F:ATP binding"/>
    <property type="evidence" value="ECO:0007669"/>
    <property type="project" value="UniProtKB-KW"/>
</dbReference>